<evidence type="ECO:0000256" key="1">
    <source>
        <dbReference type="SAM" id="MobiDB-lite"/>
    </source>
</evidence>
<evidence type="ECO:0000313" key="4">
    <source>
        <dbReference type="Proteomes" id="UP000544872"/>
    </source>
</evidence>
<keyword evidence="2" id="KW-0472">Membrane</keyword>
<gene>
    <name evidence="3" type="ORF">FHS48_002066</name>
</gene>
<accession>A0A7W9ZFP2</accession>
<name>A0A7W9ZFP2_NOVIT</name>
<evidence type="ECO:0000256" key="2">
    <source>
        <dbReference type="SAM" id="Phobius"/>
    </source>
</evidence>
<feature type="compositionally biased region" description="Basic and acidic residues" evidence="1">
    <location>
        <begin position="23"/>
        <end position="33"/>
    </location>
</feature>
<evidence type="ECO:0008006" key="5">
    <source>
        <dbReference type="Google" id="ProtNLM"/>
    </source>
</evidence>
<dbReference type="EMBL" id="JACIIX010000007">
    <property type="protein sequence ID" value="MBB6210641.1"/>
    <property type="molecule type" value="Genomic_DNA"/>
</dbReference>
<dbReference type="Proteomes" id="UP000544872">
    <property type="component" value="Unassembled WGS sequence"/>
</dbReference>
<evidence type="ECO:0000313" key="3">
    <source>
        <dbReference type="EMBL" id="MBB6210641.1"/>
    </source>
</evidence>
<sequence>MNPYEQDPGPPPDFYDDLGPDNGPDHGFDDRDNAPAARSRLSADQILPRLSPEELRRALMCDTDIPVSRDDPVLLIYGMHRLSLNEQAIVIDALLAKMREEIEATTTQVTAEMSQALSELIRAVKDHLSSNTLNARLKAMQEAAVVGNEAVTGMRRMVRWAALITTLNIMAAGVVLAVLTVSLS</sequence>
<dbReference type="AlphaFoldDB" id="A0A7W9ZFP2"/>
<feature type="transmembrane region" description="Helical" evidence="2">
    <location>
        <begin position="160"/>
        <end position="183"/>
    </location>
</feature>
<keyword evidence="2" id="KW-0812">Transmembrane</keyword>
<proteinExistence type="predicted"/>
<organism evidence="3 4">
    <name type="scientific">Novispirillum itersonii</name>
    <name type="common">Aquaspirillum itersonii</name>
    <dbReference type="NCBI Taxonomy" id="189"/>
    <lineage>
        <taxon>Bacteria</taxon>
        <taxon>Pseudomonadati</taxon>
        <taxon>Pseudomonadota</taxon>
        <taxon>Alphaproteobacteria</taxon>
        <taxon>Rhodospirillales</taxon>
        <taxon>Novispirillaceae</taxon>
        <taxon>Novispirillum</taxon>
    </lineage>
</organism>
<feature type="region of interest" description="Disordered" evidence="1">
    <location>
        <begin position="1"/>
        <end position="39"/>
    </location>
</feature>
<keyword evidence="2" id="KW-1133">Transmembrane helix</keyword>
<protein>
    <recommendedName>
        <fullName evidence="5">Transcriptional activator TraM</fullName>
    </recommendedName>
</protein>
<comment type="caution">
    <text evidence="3">The sequence shown here is derived from an EMBL/GenBank/DDBJ whole genome shotgun (WGS) entry which is preliminary data.</text>
</comment>
<keyword evidence="4" id="KW-1185">Reference proteome</keyword>
<dbReference type="RefSeq" id="WP_184263472.1">
    <property type="nucleotide sequence ID" value="NZ_JACIIX010000007.1"/>
</dbReference>
<reference evidence="3 4" key="1">
    <citation type="submission" date="2020-08" db="EMBL/GenBank/DDBJ databases">
        <title>Genomic Encyclopedia of Type Strains, Phase IV (KMG-IV): sequencing the most valuable type-strain genomes for metagenomic binning, comparative biology and taxonomic classification.</title>
        <authorList>
            <person name="Goeker M."/>
        </authorList>
    </citation>
    <scope>NUCLEOTIDE SEQUENCE [LARGE SCALE GENOMIC DNA]</scope>
    <source>
        <strain evidence="3 4">DSM 11590</strain>
    </source>
</reference>